<proteinExistence type="predicted"/>
<dbReference type="Proteomes" id="UP000199032">
    <property type="component" value="Unassembled WGS sequence"/>
</dbReference>
<dbReference type="SUPFAM" id="SSF69118">
    <property type="entry name" value="AhpD-like"/>
    <property type="match status" value="1"/>
</dbReference>
<reference evidence="2 3" key="1">
    <citation type="submission" date="2015-10" db="EMBL/GenBank/DDBJ databases">
        <authorList>
            <person name="Gilbert D.G."/>
        </authorList>
    </citation>
    <scope>NUCLEOTIDE SEQUENCE [LARGE SCALE GENOMIC DNA]</scope>
    <source>
        <strain evidence="2">COMA1</strain>
    </source>
</reference>
<dbReference type="GO" id="GO:0051920">
    <property type="term" value="F:peroxiredoxin activity"/>
    <property type="evidence" value="ECO:0007669"/>
    <property type="project" value="InterPro"/>
</dbReference>
<dbReference type="Gene3D" id="1.20.1290.10">
    <property type="entry name" value="AhpD-like"/>
    <property type="match status" value="1"/>
</dbReference>
<evidence type="ECO:0000313" key="3">
    <source>
        <dbReference type="Proteomes" id="UP000199032"/>
    </source>
</evidence>
<dbReference type="PANTHER" id="PTHR33930">
    <property type="entry name" value="ALKYL HYDROPEROXIDE REDUCTASE AHPD"/>
    <property type="match status" value="1"/>
</dbReference>
<dbReference type="EMBL" id="CZQA01000001">
    <property type="protein sequence ID" value="CUS32020.1"/>
    <property type="molecule type" value="Genomic_DNA"/>
</dbReference>
<dbReference type="STRING" id="1742972.COMA1_10378"/>
<sequence length="123" mass="13527">MNQATKVESELFTELRKLTPKVTGGLLRMRQEAYRDGAVAAKYKLLTAMAISIAIRCEPCIRAYVQMACDKGITQEELIEFLEVAMTMQGCPGEEWAVKAYQTYKEQVGGGQPGDSSGICCAH</sequence>
<gene>
    <name evidence="2" type="ORF">COMA1_10378</name>
</gene>
<dbReference type="AlphaFoldDB" id="A0A0S4L875"/>
<evidence type="ECO:0000259" key="1">
    <source>
        <dbReference type="Pfam" id="PF02627"/>
    </source>
</evidence>
<dbReference type="InterPro" id="IPR003779">
    <property type="entry name" value="CMD-like"/>
</dbReference>
<evidence type="ECO:0000313" key="2">
    <source>
        <dbReference type="EMBL" id="CUS32020.1"/>
    </source>
</evidence>
<accession>A0A0S4L875</accession>
<dbReference type="Pfam" id="PF02627">
    <property type="entry name" value="CMD"/>
    <property type="match status" value="1"/>
</dbReference>
<name>A0A0S4L875_9BACT</name>
<dbReference type="OrthoDB" id="1683318at2"/>
<organism evidence="2 3">
    <name type="scientific">Candidatus Nitrospira nitrosa</name>
    <dbReference type="NCBI Taxonomy" id="1742972"/>
    <lineage>
        <taxon>Bacteria</taxon>
        <taxon>Pseudomonadati</taxon>
        <taxon>Nitrospirota</taxon>
        <taxon>Nitrospiria</taxon>
        <taxon>Nitrospirales</taxon>
        <taxon>Nitrospiraceae</taxon>
        <taxon>Nitrospira</taxon>
    </lineage>
</organism>
<dbReference type="RefSeq" id="WP_090742929.1">
    <property type="nucleotide sequence ID" value="NZ_CZQA01000001.1"/>
</dbReference>
<feature type="domain" description="Carboxymuconolactone decarboxylase-like" evidence="1">
    <location>
        <begin position="20"/>
        <end position="100"/>
    </location>
</feature>
<protein>
    <recommendedName>
        <fullName evidence="1">Carboxymuconolactone decarboxylase-like domain-containing protein</fullName>
    </recommendedName>
</protein>
<dbReference type="InterPro" id="IPR029032">
    <property type="entry name" value="AhpD-like"/>
</dbReference>
<dbReference type="PANTHER" id="PTHR33930:SF2">
    <property type="entry name" value="BLR3452 PROTEIN"/>
    <property type="match status" value="1"/>
</dbReference>
<keyword evidence="3" id="KW-1185">Reference proteome</keyword>